<dbReference type="SUPFAM" id="SSF50129">
    <property type="entry name" value="GroES-like"/>
    <property type="match status" value="1"/>
</dbReference>
<proteinExistence type="predicted"/>
<dbReference type="InterPro" id="IPR011032">
    <property type="entry name" value="GroES-like_sf"/>
</dbReference>
<dbReference type="Proteomes" id="UP000887229">
    <property type="component" value="Unassembled WGS sequence"/>
</dbReference>
<dbReference type="AlphaFoldDB" id="A0A9P7ZVD4"/>
<evidence type="ECO:0000313" key="1">
    <source>
        <dbReference type="EMBL" id="KAG9258410.1"/>
    </source>
</evidence>
<dbReference type="RefSeq" id="XP_046122334.1">
    <property type="nucleotide sequence ID" value="XM_046266733.1"/>
</dbReference>
<dbReference type="EMBL" id="MU251243">
    <property type="protein sequence ID" value="KAG9258410.1"/>
    <property type="molecule type" value="Genomic_DNA"/>
</dbReference>
<organism evidence="1 2">
    <name type="scientific">Emericellopsis atlantica</name>
    <dbReference type="NCBI Taxonomy" id="2614577"/>
    <lineage>
        <taxon>Eukaryota</taxon>
        <taxon>Fungi</taxon>
        <taxon>Dikarya</taxon>
        <taxon>Ascomycota</taxon>
        <taxon>Pezizomycotina</taxon>
        <taxon>Sordariomycetes</taxon>
        <taxon>Hypocreomycetidae</taxon>
        <taxon>Hypocreales</taxon>
        <taxon>Bionectriaceae</taxon>
        <taxon>Emericellopsis</taxon>
    </lineage>
</organism>
<dbReference type="Gene3D" id="3.90.180.10">
    <property type="entry name" value="Medium-chain alcohol dehydrogenases, catalytic domain"/>
    <property type="match status" value="1"/>
</dbReference>
<name>A0A9P7ZVD4_9HYPO</name>
<dbReference type="OrthoDB" id="48317at2759"/>
<gene>
    <name evidence="1" type="ORF">F5Z01DRAFT_733031</name>
</gene>
<protein>
    <submittedName>
        <fullName evidence="1">Uncharacterized protein</fullName>
    </submittedName>
</protein>
<reference evidence="1" key="1">
    <citation type="journal article" date="2021" name="IMA Fungus">
        <title>Genomic characterization of three marine fungi, including Emericellopsis atlantica sp. nov. with signatures of a generalist lifestyle and marine biomass degradation.</title>
        <authorList>
            <person name="Hagestad O.C."/>
            <person name="Hou L."/>
            <person name="Andersen J.H."/>
            <person name="Hansen E.H."/>
            <person name="Altermark B."/>
            <person name="Li C."/>
            <person name="Kuhnert E."/>
            <person name="Cox R.J."/>
            <person name="Crous P.W."/>
            <person name="Spatafora J.W."/>
            <person name="Lail K."/>
            <person name="Amirebrahimi M."/>
            <person name="Lipzen A."/>
            <person name="Pangilinan J."/>
            <person name="Andreopoulos W."/>
            <person name="Hayes R.D."/>
            <person name="Ng V."/>
            <person name="Grigoriev I.V."/>
            <person name="Jackson S.A."/>
            <person name="Sutton T.D.S."/>
            <person name="Dobson A.D.W."/>
            <person name="Rama T."/>
        </authorList>
    </citation>
    <scope>NUCLEOTIDE SEQUENCE</scope>
    <source>
        <strain evidence="1">TS7</strain>
    </source>
</reference>
<evidence type="ECO:0000313" key="2">
    <source>
        <dbReference type="Proteomes" id="UP000887229"/>
    </source>
</evidence>
<dbReference type="GeneID" id="70297636"/>
<comment type="caution">
    <text evidence="1">The sequence shown here is derived from an EMBL/GenBank/DDBJ whole genome shotgun (WGS) entry which is preliminary data.</text>
</comment>
<sequence>MRVIAVSINNVDGKAADMSPQIGAASGTEFSGIIAALGSHVVSDVWREDKGMRPVKVGAHAFGVTFGNNPLRPRNGAFADYVACAQTLDLAHARGAALATVGLPLFNYMYLELQPLLHFTIESKSFTHMSEVK</sequence>
<accession>A0A9P7ZVD4</accession>
<keyword evidence="2" id="KW-1185">Reference proteome</keyword>